<dbReference type="GO" id="GO:0044281">
    <property type="term" value="P:small molecule metabolic process"/>
    <property type="evidence" value="ECO:0007669"/>
    <property type="project" value="UniProtKB-ARBA"/>
</dbReference>
<dbReference type="GO" id="GO:0016491">
    <property type="term" value="F:oxidoreductase activity"/>
    <property type="evidence" value="ECO:0007669"/>
    <property type="project" value="UniProtKB-KW"/>
</dbReference>
<evidence type="ECO:0000256" key="4">
    <source>
        <dbReference type="ARBA" id="ARBA00023002"/>
    </source>
</evidence>
<dbReference type="SUPFAM" id="SSF54862">
    <property type="entry name" value="4Fe-4S ferredoxins"/>
    <property type="match status" value="1"/>
</dbReference>
<feature type="region of interest" description="Disordered" evidence="7">
    <location>
        <begin position="160"/>
        <end position="180"/>
    </location>
</feature>
<proteinExistence type="predicted"/>
<dbReference type="RefSeq" id="WP_032184856.1">
    <property type="nucleotide sequence ID" value="NZ_BDPN01000001.1"/>
</dbReference>
<feature type="domain" description="4Fe-4S ferredoxin-type" evidence="8">
    <location>
        <begin position="114"/>
        <end position="147"/>
    </location>
</feature>
<dbReference type="PROSITE" id="PS51379">
    <property type="entry name" value="4FE4S_FER_2"/>
    <property type="match status" value="2"/>
</dbReference>
<dbReference type="InterPro" id="IPR036188">
    <property type="entry name" value="FAD/NAD-bd_sf"/>
</dbReference>
<dbReference type="NCBIfam" id="TIGR01318">
    <property type="entry name" value="gltD_gamma_fam"/>
    <property type="match status" value="1"/>
</dbReference>
<feature type="domain" description="4Fe-4S ferredoxin-type" evidence="8">
    <location>
        <begin position="78"/>
        <end position="107"/>
    </location>
</feature>
<evidence type="ECO:0000256" key="3">
    <source>
        <dbReference type="ARBA" id="ARBA00022723"/>
    </source>
</evidence>
<dbReference type="SUPFAM" id="SSF51971">
    <property type="entry name" value="Nucleotide-binding domain"/>
    <property type="match status" value="1"/>
</dbReference>
<comment type="caution">
    <text evidence="9">The sequence shown here is derived from an EMBL/GenBank/DDBJ whole genome shotgun (WGS) entry which is preliminary data.</text>
</comment>
<dbReference type="PANTHER" id="PTHR42783">
    <property type="entry name" value="GLUTAMATE SYNTHASE [NADPH] SMALL CHAIN"/>
    <property type="match status" value="1"/>
</dbReference>
<dbReference type="InterPro" id="IPR028261">
    <property type="entry name" value="DPD_II"/>
</dbReference>
<dbReference type="FunFam" id="3.50.50.60:FF:000077">
    <property type="entry name" value="Glutamate synthase small subunit"/>
    <property type="match status" value="1"/>
</dbReference>
<dbReference type="CDD" id="cd10554">
    <property type="entry name" value="HycB_like"/>
    <property type="match status" value="1"/>
</dbReference>
<dbReference type="NCBIfam" id="NF009408">
    <property type="entry name" value="PRK12769.1"/>
    <property type="match status" value="1"/>
</dbReference>
<comment type="cofactor">
    <cofactor evidence="1">
        <name>[4Fe-4S] cluster</name>
        <dbReference type="ChEBI" id="CHEBI:49883"/>
    </cofactor>
</comment>
<keyword evidence="6" id="KW-0411">Iron-sulfur</keyword>
<dbReference type="Proteomes" id="UP000600030">
    <property type="component" value="Unassembled WGS sequence"/>
</dbReference>
<dbReference type="PANTHER" id="PTHR42783:SF1">
    <property type="entry name" value="OXIDOREDUCTASE AEGA-RELATED"/>
    <property type="match status" value="1"/>
</dbReference>
<name>A0AAN3TRU0_ECOLX</name>
<dbReference type="InterPro" id="IPR017900">
    <property type="entry name" value="4Fe4S_Fe_S_CS"/>
</dbReference>
<keyword evidence="2" id="KW-0004">4Fe-4S</keyword>
<evidence type="ECO:0000313" key="9">
    <source>
        <dbReference type="EMBL" id="EGO6678593.1"/>
    </source>
</evidence>
<dbReference type="FunFam" id="3.50.50.60:FF:000068">
    <property type="entry name" value="Glutamate synthase small subunit"/>
    <property type="match status" value="1"/>
</dbReference>
<dbReference type="PROSITE" id="PS00198">
    <property type="entry name" value="4FE4S_FER_1"/>
    <property type="match status" value="1"/>
</dbReference>
<dbReference type="Pfam" id="PF14691">
    <property type="entry name" value="Fer4_20"/>
    <property type="match status" value="1"/>
</dbReference>
<protein>
    <submittedName>
        <fullName evidence="9">Formate-dependent uric acid utilization protein AegA</fullName>
    </submittedName>
</protein>
<dbReference type="AlphaFoldDB" id="A0AAN3TRU0"/>
<dbReference type="InterPro" id="IPR009051">
    <property type="entry name" value="Helical_ferredxn"/>
</dbReference>
<evidence type="ECO:0000256" key="6">
    <source>
        <dbReference type="ARBA" id="ARBA00023014"/>
    </source>
</evidence>
<dbReference type="Gene3D" id="1.10.1060.10">
    <property type="entry name" value="Alpha-helical ferredoxin"/>
    <property type="match status" value="1"/>
</dbReference>
<dbReference type="EMBL" id="AAXDPX010000007">
    <property type="protein sequence ID" value="EGO6678593.1"/>
    <property type="molecule type" value="Genomic_DNA"/>
</dbReference>
<keyword evidence="5" id="KW-0408">Iron</keyword>
<dbReference type="InterPro" id="IPR023753">
    <property type="entry name" value="FAD/NAD-binding_dom"/>
</dbReference>
<dbReference type="PRINTS" id="PR00419">
    <property type="entry name" value="ADXRDTASE"/>
</dbReference>
<evidence type="ECO:0000259" key="8">
    <source>
        <dbReference type="PROSITE" id="PS51379"/>
    </source>
</evidence>
<reference evidence="9" key="1">
    <citation type="submission" date="2020-01" db="EMBL/GenBank/DDBJ databases">
        <authorList>
            <consortium name="GenomeTrakr network: Whole genome sequencing for foodborne pathogen traceback"/>
        </authorList>
    </citation>
    <scope>NUCLEOTIDE SEQUENCE</scope>
    <source>
        <strain evidence="9">PSU-2311</strain>
    </source>
</reference>
<sequence length="659" mass="71741">MNRFIMANSQQCLGCHACEIACVMAHNDEQHVLSQHHFHPRITVIKHQQQRSAVTCHHCEDAPCARSCPNGAISHVDDSIQVNQQKCIGCKSCVVACPFGTMKIVLIPVAAGKVKATAHKCDLCAGRESGPACVENCPADALQLVTDAALSGIAKSRRLRTARQEHQPWHASTGAPEMPAMSKVEQMQATPARGEPDKLAIEARKTGFDEIYLPFRADQAQREASRCLKCGEHSVCEWTCPLHNHIPQWIELVKAGNIDAAVELSHQTNTLPEITGRVCPQDRLCEGACTIRDEHGAVTIGNIERYISDQALAKGWRPDLSHVTKVDKRVAIIGAGPAGLACADVLIRNGVEVTVYDRHPEIGGLLTFGIPSFKLDKSLLARRREIFSAMGIHFELNCEVGKDVSLDSLLEQYDAVFVGVGTYRSMKAGLPNEDAPGVYDALPFLIANTKQVMGLEELPEEPFINTAGLNVVVLGGGDTAMDCVRTALRHGASNVTCAYRRDEANMPGSKKEVKNAREEGANFEFNVQPVALELNEQGHVCGIRFLRTCLGEPDAQGRRRPVPVEGSEFVMPADAVIMAFGFNPHGMPWLESHGVTVDKWGRIIADVESQYRYQTTNPKIFAGGDAVRGADLVVTAMAEGRHAAQGIIDWLGVKSVKSH</sequence>
<dbReference type="Gene3D" id="3.30.70.20">
    <property type="match status" value="2"/>
</dbReference>
<dbReference type="Gene3D" id="3.50.50.60">
    <property type="entry name" value="FAD/NAD(P)-binding domain"/>
    <property type="match status" value="3"/>
</dbReference>
<evidence type="ECO:0000256" key="5">
    <source>
        <dbReference type="ARBA" id="ARBA00023004"/>
    </source>
</evidence>
<evidence type="ECO:0000256" key="2">
    <source>
        <dbReference type="ARBA" id="ARBA00022485"/>
    </source>
</evidence>
<evidence type="ECO:0000256" key="7">
    <source>
        <dbReference type="SAM" id="MobiDB-lite"/>
    </source>
</evidence>
<keyword evidence="3" id="KW-0479">Metal-binding</keyword>
<keyword evidence="4" id="KW-0560">Oxidoreductase</keyword>
<dbReference type="GO" id="GO:0051539">
    <property type="term" value="F:4 iron, 4 sulfur cluster binding"/>
    <property type="evidence" value="ECO:0007669"/>
    <property type="project" value="UniProtKB-KW"/>
</dbReference>
<organism evidence="9 10">
    <name type="scientific">Escherichia coli</name>
    <dbReference type="NCBI Taxonomy" id="562"/>
    <lineage>
        <taxon>Bacteria</taxon>
        <taxon>Pseudomonadati</taxon>
        <taxon>Pseudomonadota</taxon>
        <taxon>Gammaproteobacteria</taxon>
        <taxon>Enterobacterales</taxon>
        <taxon>Enterobacteriaceae</taxon>
        <taxon>Escherichia</taxon>
    </lineage>
</organism>
<dbReference type="Pfam" id="PF13247">
    <property type="entry name" value="Fer4_11"/>
    <property type="match status" value="1"/>
</dbReference>
<accession>A0AAN3TRU0</accession>
<dbReference type="Pfam" id="PF07992">
    <property type="entry name" value="Pyr_redox_2"/>
    <property type="match status" value="1"/>
</dbReference>
<gene>
    <name evidence="9" type="primary">aegA</name>
    <name evidence="9" type="ORF">GTP92_09685</name>
</gene>
<dbReference type="InterPro" id="IPR017896">
    <property type="entry name" value="4Fe4S_Fe-S-bd"/>
</dbReference>
<dbReference type="GO" id="GO:0046872">
    <property type="term" value="F:metal ion binding"/>
    <property type="evidence" value="ECO:0007669"/>
    <property type="project" value="UniProtKB-KW"/>
</dbReference>
<evidence type="ECO:0000313" key="10">
    <source>
        <dbReference type="Proteomes" id="UP000600030"/>
    </source>
</evidence>
<evidence type="ECO:0000256" key="1">
    <source>
        <dbReference type="ARBA" id="ARBA00001966"/>
    </source>
</evidence>
<dbReference type="InterPro" id="IPR006006">
    <property type="entry name" value="GltD-like"/>
</dbReference>